<protein>
    <submittedName>
        <fullName evidence="1">Uncharacterized protein</fullName>
    </submittedName>
</protein>
<evidence type="ECO:0000313" key="1">
    <source>
        <dbReference type="EMBL" id="KAJ8310404.1"/>
    </source>
</evidence>
<keyword evidence="2" id="KW-1185">Reference proteome</keyword>
<organism evidence="1 2">
    <name type="scientific">Tegillarca granosa</name>
    <name type="common">Malaysian cockle</name>
    <name type="synonym">Anadara granosa</name>
    <dbReference type="NCBI Taxonomy" id="220873"/>
    <lineage>
        <taxon>Eukaryota</taxon>
        <taxon>Metazoa</taxon>
        <taxon>Spiralia</taxon>
        <taxon>Lophotrochozoa</taxon>
        <taxon>Mollusca</taxon>
        <taxon>Bivalvia</taxon>
        <taxon>Autobranchia</taxon>
        <taxon>Pteriomorphia</taxon>
        <taxon>Arcoida</taxon>
        <taxon>Arcoidea</taxon>
        <taxon>Arcidae</taxon>
        <taxon>Tegillarca</taxon>
    </lineage>
</organism>
<dbReference type="EMBL" id="JARBDR010000640">
    <property type="protein sequence ID" value="KAJ8310404.1"/>
    <property type="molecule type" value="Genomic_DNA"/>
</dbReference>
<dbReference type="Proteomes" id="UP001217089">
    <property type="component" value="Unassembled WGS sequence"/>
</dbReference>
<reference evidence="1 2" key="1">
    <citation type="submission" date="2022-12" db="EMBL/GenBank/DDBJ databases">
        <title>Chromosome-level genome of Tegillarca granosa.</title>
        <authorList>
            <person name="Kim J."/>
        </authorList>
    </citation>
    <scope>NUCLEOTIDE SEQUENCE [LARGE SCALE GENOMIC DNA]</scope>
    <source>
        <strain evidence="1">Teg-2019</strain>
        <tissue evidence="1">Adductor muscle</tissue>
    </source>
</reference>
<name>A0ABQ9EZ12_TEGGR</name>
<comment type="caution">
    <text evidence="1">The sequence shown here is derived from an EMBL/GenBank/DDBJ whole genome shotgun (WGS) entry which is preliminary data.</text>
</comment>
<proteinExistence type="predicted"/>
<gene>
    <name evidence="1" type="ORF">KUTeg_012269</name>
</gene>
<sequence length="78" mass="9107">MSITLKARHSLKGKSLTPIALKLRVFRTPNLEMARLKKEYPLENYMFEELESDFFLLTGEVAKYILMLADISRIIVEM</sequence>
<accession>A0ABQ9EZ12</accession>
<evidence type="ECO:0000313" key="2">
    <source>
        <dbReference type="Proteomes" id="UP001217089"/>
    </source>
</evidence>